<feature type="compositionally biased region" description="Basic residues" evidence="1">
    <location>
        <begin position="20"/>
        <end position="41"/>
    </location>
</feature>
<name>A0A087T0T1_STEMI</name>
<feature type="non-terminal residue" evidence="2">
    <location>
        <position position="222"/>
    </location>
</feature>
<evidence type="ECO:0000313" key="2">
    <source>
        <dbReference type="EMBL" id="KFM58720.1"/>
    </source>
</evidence>
<feature type="region of interest" description="Disordered" evidence="1">
    <location>
        <begin position="1"/>
        <end position="41"/>
    </location>
</feature>
<dbReference type="EMBL" id="KK112864">
    <property type="protein sequence ID" value="KFM58720.1"/>
    <property type="molecule type" value="Genomic_DNA"/>
</dbReference>
<organism evidence="2 3">
    <name type="scientific">Stegodyphus mimosarum</name>
    <name type="common">African social velvet spider</name>
    <dbReference type="NCBI Taxonomy" id="407821"/>
    <lineage>
        <taxon>Eukaryota</taxon>
        <taxon>Metazoa</taxon>
        <taxon>Ecdysozoa</taxon>
        <taxon>Arthropoda</taxon>
        <taxon>Chelicerata</taxon>
        <taxon>Arachnida</taxon>
        <taxon>Araneae</taxon>
        <taxon>Araneomorphae</taxon>
        <taxon>Entelegynae</taxon>
        <taxon>Eresoidea</taxon>
        <taxon>Eresidae</taxon>
        <taxon>Stegodyphus</taxon>
    </lineage>
</organism>
<dbReference type="Proteomes" id="UP000054359">
    <property type="component" value="Unassembled WGS sequence"/>
</dbReference>
<evidence type="ECO:0000256" key="1">
    <source>
        <dbReference type="SAM" id="MobiDB-lite"/>
    </source>
</evidence>
<reference evidence="2 3" key="1">
    <citation type="submission" date="2013-11" db="EMBL/GenBank/DDBJ databases">
        <title>Genome sequencing of Stegodyphus mimosarum.</title>
        <authorList>
            <person name="Bechsgaard J."/>
        </authorList>
    </citation>
    <scope>NUCLEOTIDE SEQUENCE [LARGE SCALE GENOMIC DNA]</scope>
</reference>
<protein>
    <submittedName>
        <fullName evidence="2">Uncharacterized protein</fullName>
    </submittedName>
</protein>
<dbReference type="OrthoDB" id="6437333at2759"/>
<accession>A0A087T0T1</accession>
<gene>
    <name evidence="2" type="ORF">X975_06009</name>
</gene>
<evidence type="ECO:0000313" key="3">
    <source>
        <dbReference type="Proteomes" id="UP000054359"/>
    </source>
</evidence>
<sequence>MLPCENIHNKNIKTVDQNRKSRRKSHGQKSYSRHKKEKVRKRKICRSHLKHTKNASEYIGAERLTTQVGFFTKGKISNSISRLEKFVPDDIKARADQDLHKVLKFANGSKSTYHRPRVSDVKSSSGSSSNMSFQEVSCGSKVPLLTSPVKNFTRDSWKAKLEKSIGTVSSKSVFSSVKLTRQYSPMSNENEIFEVHKIVINKLYPAVKKANKLLYPGISNND</sequence>
<keyword evidence="3" id="KW-1185">Reference proteome</keyword>
<dbReference type="AlphaFoldDB" id="A0A087T0T1"/>
<proteinExistence type="predicted"/>